<gene>
    <name evidence="4" type="ORF">E9934_07880</name>
</gene>
<dbReference type="CDD" id="cd00060">
    <property type="entry name" value="FHA"/>
    <property type="match status" value="1"/>
</dbReference>
<evidence type="ECO:0000313" key="4">
    <source>
        <dbReference type="EMBL" id="THV14581.1"/>
    </source>
</evidence>
<reference evidence="4 5" key="1">
    <citation type="journal article" date="2009" name="Int. J. Syst. Evol. Microbiol.">
        <title>Nocardioides caeni sp. nov., isolated from wastewater.</title>
        <authorList>
            <person name="Yoon J.H."/>
            <person name="Kang S.J."/>
            <person name="Park S."/>
            <person name="Kim W."/>
            <person name="Oh T.K."/>
        </authorList>
    </citation>
    <scope>NUCLEOTIDE SEQUENCE [LARGE SCALE GENOMIC DNA]</scope>
    <source>
        <strain evidence="4 5">DSM 23134</strain>
    </source>
</reference>
<dbReference type="RefSeq" id="WP_136562344.1">
    <property type="nucleotide sequence ID" value="NZ_STGW01000004.1"/>
</dbReference>
<feature type="domain" description="FHA" evidence="3">
    <location>
        <begin position="444"/>
        <end position="504"/>
    </location>
</feature>
<evidence type="ECO:0000313" key="5">
    <source>
        <dbReference type="Proteomes" id="UP000307087"/>
    </source>
</evidence>
<sequence>MSETTPGPGPSTSGSWSYRTGDWFAVFGSSVTIVLPESQRDQVVALWALVDGGAGFDEVLDGLLSAGLSRVPGFVLASTDGSPTRILLRGAGVQATAVAADGDVVLDGAASHTWVERSLADLTSLQVDLPVAEGAAAGAADLPIVTGLVRVGRINLPPAVAAPLADEPVREPAMDSVMEPVIEPVMTPVSEPVLESSAGGAHLADSPVDAPAAAAESAPLDDEGPATEVMEAISGDPLSDPLSAPLADPPADPLADPRADPLTDSGPDGDPVADLEPVTDAVPAPPGDAPEGWVTPWDTPPAPPIPPIPSTPPGAPMSPSAPSSGPAEDPLAEPDTPAVPSSGLPPMGGETEVVPAGWPPPPPAGGALPDAPPLPIGSWEPIGGGAAPAAPDAGEAAPFGADHDGATAAGALSSPAAEPAVGSGQAVAKLLISDGQTVVVESAVLIGRAPEARRFTSTEQPVLIAVPSRLHEISSTHVEVRPGTGADHGSAVVTDMGSTNGTVLVQPGLGPEDLKPGIAVPLIPGAIINLGDGITIQVTRP</sequence>
<name>A0A4S8NER9_9ACTN</name>
<dbReference type="Proteomes" id="UP000307087">
    <property type="component" value="Unassembled WGS sequence"/>
</dbReference>
<feature type="compositionally biased region" description="Low complexity" evidence="2">
    <location>
        <begin position="387"/>
        <end position="418"/>
    </location>
</feature>
<dbReference type="Gene3D" id="2.60.200.20">
    <property type="match status" value="1"/>
</dbReference>
<keyword evidence="1" id="KW-0597">Phosphoprotein</keyword>
<dbReference type="OrthoDB" id="5485098at2"/>
<feature type="compositionally biased region" description="Pro residues" evidence="2">
    <location>
        <begin position="357"/>
        <end position="375"/>
    </location>
</feature>
<dbReference type="SUPFAM" id="SSF49879">
    <property type="entry name" value="SMAD/FHA domain"/>
    <property type="match status" value="1"/>
</dbReference>
<dbReference type="AlphaFoldDB" id="A0A4S8NER9"/>
<organism evidence="4 5">
    <name type="scientific">Nocardioides caeni</name>
    <dbReference type="NCBI Taxonomy" id="574700"/>
    <lineage>
        <taxon>Bacteria</taxon>
        <taxon>Bacillati</taxon>
        <taxon>Actinomycetota</taxon>
        <taxon>Actinomycetes</taxon>
        <taxon>Propionibacteriales</taxon>
        <taxon>Nocardioidaceae</taxon>
        <taxon>Nocardioides</taxon>
    </lineage>
</organism>
<keyword evidence="5" id="KW-1185">Reference proteome</keyword>
<feature type="compositionally biased region" description="Low complexity" evidence="2">
    <location>
        <begin position="317"/>
        <end position="327"/>
    </location>
</feature>
<feature type="region of interest" description="Disordered" evidence="2">
    <location>
        <begin position="196"/>
        <end position="418"/>
    </location>
</feature>
<feature type="compositionally biased region" description="Pro residues" evidence="2">
    <location>
        <begin position="298"/>
        <end position="316"/>
    </location>
</feature>
<feature type="compositionally biased region" description="Low complexity" evidence="2">
    <location>
        <begin position="203"/>
        <end position="218"/>
    </location>
</feature>
<evidence type="ECO:0000259" key="3">
    <source>
        <dbReference type="PROSITE" id="PS50006"/>
    </source>
</evidence>
<dbReference type="InterPro" id="IPR000253">
    <property type="entry name" value="FHA_dom"/>
</dbReference>
<comment type="caution">
    <text evidence="4">The sequence shown here is derived from an EMBL/GenBank/DDBJ whole genome shotgun (WGS) entry which is preliminary data.</text>
</comment>
<protein>
    <recommendedName>
        <fullName evidence="3">FHA domain-containing protein</fullName>
    </recommendedName>
</protein>
<dbReference type="InterPro" id="IPR008984">
    <property type="entry name" value="SMAD_FHA_dom_sf"/>
</dbReference>
<proteinExistence type="predicted"/>
<dbReference type="PROSITE" id="PS50006">
    <property type="entry name" value="FHA_DOMAIN"/>
    <property type="match status" value="1"/>
</dbReference>
<dbReference type="EMBL" id="STGW01000004">
    <property type="protein sequence ID" value="THV14581.1"/>
    <property type="molecule type" value="Genomic_DNA"/>
</dbReference>
<accession>A0A4S8NER9</accession>
<evidence type="ECO:0000256" key="2">
    <source>
        <dbReference type="SAM" id="MobiDB-lite"/>
    </source>
</evidence>
<feature type="compositionally biased region" description="Low complexity" evidence="2">
    <location>
        <begin position="236"/>
        <end position="246"/>
    </location>
</feature>
<evidence type="ECO:0000256" key="1">
    <source>
        <dbReference type="ARBA" id="ARBA00022553"/>
    </source>
</evidence>